<evidence type="ECO:0000256" key="1">
    <source>
        <dbReference type="ARBA" id="ARBA00022737"/>
    </source>
</evidence>
<name>A0A8K1CA74_PYTOL</name>
<feature type="compositionally biased region" description="Acidic residues" evidence="3">
    <location>
        <begin position="543"/>
        <end position="566"/>
    </location>
</feature>
<feature type="domain" description="PROP1-like PPR" evidence="4">
    <location>
        <begin position="280"/>
        <end position="415"/>
    </location>
</feature>
<dbReference type="InterPro" id="IPR051240">
    <property type="entry name" value="Mito_RNA-Proc/Resp"/>
</dbReference>
<dbReference type="Pfam" id="PF17177">
    <property type="entry name" value="PPR_long"/>
    <property type="match status" value="1"/>
</dbReference>
<keyword evidence="6" id="KW-1185">Reference proteome</keyword>
<feature type="repeat" description="PPR" evidence="2">
    <location>
        <begin position="296"/>
        <end position="330"/>
    </location>
</feature>
<dbReference type="Pfam" id="PF13812">
    <property type="entry name" value="PPR_3"/>
    <property type="match status" value="1"/>
</dbReference>
<protein>
    <recommendedName>
        <fullName evidence="4">PROP1-like PPR domain-containing protein</fullName>
    </recommendedName>
</protein>
<evidence type="ECO:0000256" key="2">
    <source>
        <dbReference type="PROSITE-ProRule" id="PRU00708"/>
    </source>
</evidence>
<gene>
    <name evidence="5" type="ORF">Poli38472_007376</name>
</gene>
<sequence>MAAFLHVSAALARRTGAQLRGSQRTPTLLTALAAQYDQQRANISTTRVVEKRRGGNSAFVVKTSKFRSNKGVRTKDKLKADVAPHKTHVDRMRELKTVGRENLRNSKLWAQLEEDEELNQELDNVFEYLKNLGPEGEYEYQPDVSLKDLNEDDVLAKLNAIALGDPSVLQEVTERLTEEEGDDGLQSMHELSVDDYNFLMRVYAEKGLHDHATALLARMEKNLETSVAAPFVAKSTESTSTALSLTASLDAVPHRIAPDVKTYMYYILSLVNSGASAPATAVRTLGRMKERGVQPDVHTYNSVMNVCAKAKKMQWAYNIMEKMQLAGLMPDQATFTILMHAAIADGEIDKAFETFHLMRSRVTEPDVVSFTVLIHGYAKLGRIERAINLYEDLLDCGLTPTHVTFNALILACAKSHYFAPKAIEFYREMQELYDYHPDLFTYNNVLHACAKHGDYIQAEEILGHMLKHNVPLDERTYNTLLNVYARAQIRGVVTQAPRNKAPPAPLEEIYQEPLEFDDDGRQIDLTRPFKEVNSLKNWNYDGTFDEEDDEDDEEEQYAEYDDEDEAASVANDGMSEEERSELEKIRAQDQLALQRMDDDFTDDLMLRPMDLSNFGLFQTQVIARAERLYREMTEEKELEPSVVTLTTMLSVYANALRLVRAQEFFAKEFSKHEVEPNVHTYRTLMQMYVRSKRTQKAEELMQEVKHKIAEGELKADAITFGMLVDHYARHKVMRKALVLLEDADALHLPIGERHLKKIRKLTERFGIFTALIPEDPDAVITAGSRSKLMEKRKVRAEVLAYNEKVGKKYLLPASVME</sequence>
<dbReference type="PANTHER" id="PTHR47933">
    <property type="entry name" value="PENTATRICOPEPTIDE REPEAT-CONTAINING PROTEIN 1, MITOCHONDRIAL"/>
    <property type="match status" value="1"/>
</dbReference>
<feature type="repeat" description="PPR" evidence="2">
    <location>
        <begin position="438"/>
        <end position="472"/>
    </location>
</feature>
<proteinExistence type="predicted"/>
<accession>A0A8K1CA74</accession>
<dbReference type="Pfam" id="PF01535">
    <property type="entry name" value="PPR"/>
    <property type="match status" value="1"/>
</dbReference>
<organism evidence="5 6">
    <name type="scientific">Pythium oligandrum</name>
    <name type="common">Mycoparasitic fungus</name>
    <dbReference type="NCBI Taxonomy" id="41045"/>
    <lineage>
        <taxon>Eukaryota</taxon>
        <taxon>Sar</taxon>
        <taxon>Stramenopiles</taxon>
        <taxon>Oomycota</taxon>
        <taxon>Peronosporomycetes</taxon>
        <taxon>Pythiales</taxon>
        <taxon>Pythiaceae</taxon>
        <taxon>Pythium</taxon>
    </lineage>
</organism>
<dbReference type="Proteomes" id="UP000794436">
    <property type="component" value="Unassembled WGS sequence"/>
</dbReference>
<feature type="repeat" description="PPR" evidence="2">
    <location>
        <begin position="366"/>
        <end position="400"/>
    </location>
</feature>
<evidence type="ECO:0000313" key="6">
    <source>
        <dbReference type="Proteomes" id="UP000794436"/>
    </source>
</evidence>
<dbReference type="NCBIfam" id="TIGR00756">
    <property type="entry name" value="PPR"/>
    <property type="match status" value="4"/>
</dbReference>
<dbReference type="InterPro" id="IPR033443">
    <property type="entry name" value="PROP1-like_PPR_dom"/>
</dbReference>
<dbReference type="Gene3D" id="1.25.40.10">
    <property type="entry name" value="Tetratricopeptide repeat domain"/>
    <property type="match status" value="4"/>
</dbReference>
<evidence type="ECO:0000313" key="5">
    <source>
        <dbReference type="EMBL" id="TMW59231.1"/>
    </source>
</evidence>
<comment type="caution">
    <text evidence="5">The sequence shown here is derived from an EMBL/GenBank/DDBJ whole genome shotgun (WGS) entry which is preliminary data.</text>
</comment>
<evidence type="ECO:0000259" key="4">
    <source>
        <dbReference type="Pfam" id="PF17177"/>
    </source>
</evidence>
<feature type="region of interest" description="Disordered" evidence="3">
    <location>
        <begin position="540"/>
        <end position="579"/>
    </location>
</feature>
<dbReference type="PROSITE" id="PS51375">
    <property type="entry name" value="PPR"/>
    <property type="match status" value="5"/>
</dbReference>
<dbReference type="AlphaFoldDB" id="A0A8K1CA74"/>
<dbReference type="GO" id="GO:0003729">
    <property type="term" value="F:mRNA binding"/>
    <property type="evidence" value="ECO:0007669"/>
    <property type="project" value="TreeGrafter"/>
</dbReference>
<feature type="repeat" description="PPR" evidence="2">
    <location>
        <begin position="677"/>
        <end position="707"/>
    </location>
</feature>
<dbReference type="InterPro" id="IPR011990">
    <property type="entry name" value="TPR-like_helical_dom_sf"/>
</dbReference>
<dbReference type="Pfam" id="PF13041">
    <property type="entry name" value="PPR_2"/>
    <property type="match status" value="1"/>
</dbReference>
<dbReference type="EMBL" id="SPLM01000110">
    <property type="protein sequence ID" value="TMW59231.1"/>
    <property type="molecule type" value="Genomic_DNA"/>
</dbReference>
<dbReference type="InterPro" id="IPR002885">
    <property type="entry name" value="PPR_rpt"/>
</dbReference>
<feature type="repeat" description="PPR" evidence="2">
    <location>
        <begin position="331"/>
        <end position="365"/>
    </location>
</feature>
<reference evidence="5" key="1">
    <citation type="submission" date="2019-03" db="EMBL/GenBank/DDBJ databases">
        <title>Long read genome sequence of the mycoparasitic Pythium oligandrum ATCC 38472 isolated from sugarbeet rhizosphere.</title>
        <authorList>
            <person name="Gaulin E."/>
        </authorList>
    </citation>
    <scope>NUCLEOTIDE SEQUENCE</scope>
    <source>
        <strain evidence="5">ATCC 38472_TT</strain>
    </source>
</reference>
<dbReference type="OrthoDB" id="47432at2759"/>
<dbReference type="PANTHER" id="PTHR47933:SF11">
    <property type="entry name" value="PENTATRICOPEPTIDE REPEAT-CONTAINING PROTEIN 2"/>
    <property type="match status" value="1"/>
</dbReference>
<evidence type="ECO:0000256" key="3">
    <source>
        <dbReference type="SAM" id="MobiDB-lite"/>
    </source>
</evidence>
<keyword evidence="1" id="KW-0677">Repeat</keyword>